<evidence type="ECO:0000256" key="7">
    <source>
        <dbReference type="ARBA" id="ARBA00023177"/>
    </source>
</evidence>
<keyword evidence="3" id="KW-0813">Transport</keyword>
<feature type="transmembrane region" description="Helical" evidence="8">
    <location>
        <begin position="282"/>
        <end position="299"/>
    </location>
</feature>
<dbReference type="InterPro" id="IPR024041">
    <property type="entry name" value="NH4_transpt_AmtB-like_dom"/>
</dbReference>
<name>A0A7W6BXF0_9SPHN</name>
<keyword evidence="5 8" id="KW-1133">Transmembrane helix</keyword>
<feature type="chain" id="PRO_5030736873" evidence="9">
    <location>
        <begin position="19"/>
        <end position="423"/>
    </location>
</feature>
<evidence type="ECO:0000313" key="12">
    <source>
        <dbReference type="Proteomes" id="UP000561459"/>
    </source>
</evidence>
<dbReference type="RefSeq" id="WP_183616395.1">
    <property type="nucleotide sequence ID" value="NZ_JACIDY010000002.1"/>
</dbReference>
<organism evidence="11 12">
    <name type="scientific">Novosphingobium fluoreni</name>
    <dbReference type="NCBI Taxonomy" id="1391222"/>
    <lineage>
        <taxon>Bacteria</taxon>
        <taxon>Pseudomonadati</taxon>
        <taxon>Pseudomonadota</taxon>
        <taxon>Alphaproteobacteria</taxon>
        <taxon>Sphingomonadales</taxon>
        <taxon>Sphingomonadaceae</taxon>
        <taxon>Novosphingobium</taxon>
    </lineage>
</organism>
<feature type="transmembrane region" description="Helical" evidence="8">
    <location>
        <begin position="217"/>
        <end position="237"/>
    </location>
</feature>
<accession>A0A7W6BXF0</accession>
<dbReference type="Gene3D" id="1.10.3430.10">
    <property type="entry name" value="Ammonium transporter AmtB like domains"/>
    <property type="match status" value="1"/>
</dbReference>
<feature type="transmembrane region" description="Helical" evidence="8">
    <location>
        <begin position="33"/>
        <end position="52"/>
    </location>
</feature>
<evidence type="ECO:0000256" key="8">
    <source>
        <dbReference type="SAM" id="Phobius"/>
    </source>
</evidence>
<feature type="transmembrane region" description="Helical" evidence="8">
    <location>
        <begin position="149"/>
        <end position="170"/>
    </location>
</feature>
<evidence type="ECO:0000313" key="11">
    <source>
        <dbReference type="EMBL" id="MBB3939713.1"/>
    </source>
</evidence>
<evidence type="ECO:0000259" key="10">
    <source>
        <dbReference type="Pfam" id="PF00909"/>
    </source>
</evidence>
<feature type="transmembrane region" description="Helical" evidence="8">
    <location>
        <begin position="182"/>
        <end position="205"/>
    </location>
</feature>
<comment type="caution">
    <text evidence="11">The sequence shown here is derived from an EMBL/GenBank/DDBJ whole genome shotgun (WGS) entry which is preliminary data.</text>
</comment>
<feature type="transmembrane region" description="Helical" evidence="8">
    <location>
        <begin position="72"/>
        <end position="97"/>
    </location>
</feature>
<feature type="signal peptide" evidence="9">
    <location>
        <begin position="1"/>
        <end position="18"/>
    </location>
</feature>
<dbReference type="Pfam" id="PF00909">
    <property type="entry name" value="Ammonium_transp"/>
    <property type="match status" value="1"/>
</dbReference>
<protein>
    <submittedName>
        <fullName evidence="11">Amt family ammonium transporter</fullName>
    </submittedName>
</protein>
<feature type="transmembrane region" description="Helical" evidence="8">
    <location>
        <begin position="378"/>
        <end position="402"/>
    </location>
</feature>
<keyword evidence="9" id="KW-0732">Signal</keyword>
<feature type="domain" description="Ammonium transporter AmtB-like" evidence="10">
    <location>
        <begin position="32"/>
        <end position="422"/>
    </location>
</feature>
<dbReference type="GO" id="GO:0005886">
    <property type="term" value="C:plasma membrane"/>
    <property type="evidence" value="ECO:0007669"/>
    <property type="project" value="TreeGrafter"/>
</dbReference>
<proteinExistence type="inferred from homology"/>
<dbReference type="InterPro" id="IPR001905">
    <property type="entry name" value="Ammonium_transpt"/>
</dbReference>
<dbReference type="GO" id="GO:0008519">
    <property type="term" value="F:ammonium channel activity"/>
    <property type="evidence" value="ECO:0007669"/>
    <property type="project" value="InterPro"/>
</dbReference>
<feature type="transmembrane region" description="Helical" evidence="8">
    <location>
        <begin position="305"/>
        <end position="324"/>
    </location>
</feature>
<comment type="similarity">
    <text evidence="2">Belongs to the ammonia transporter channel (TC 1.A.11.2) family.</text>
</comment>
<evidence type="ECO:0000256" key="9">
    <source>
        <dbReference type="SAM" id="SignalP"/>
    </source>
</evidence>
<dbReference type="PANTHER" id="PTHR43029:SF10">
    <property type="entry name" value="AMMONIUM TRANSPORTER MEP2"/>
    <property type="match status" value="1"/>
</dbReference>
<evidence type="ECO:0000256" key="2">
    <source>
        <dbReference type="ARBA" id="ARBA00005887"/>
    </source>
</evidence>
<reference evidence="11 12" key="1">
    <citation type="submission" date="2020-08" db="EMBL/GenBank/DDBJ databases">
        <title>Genomic Encyclopedia of Type Strains, Phase IV (KMG-IV): sequencing the most valuable type-strain genomes for metagenomic binning, comparative biology and taxonomic classification.</title>
        <authorList>
            <person name="Goeker M."/>
        </authorList>
    </citation>
    <scope>NUCLEOTIDE SEQUENCE [LARGE SCALE GENOMIC DNA]</scope>
    <source>
        <strain evidence="11 12">DSM 27568</strain>
    </source>
</reference>
<evidence type="ECO:0000256" key="3">
    <source>
        <dbReference type="ARBA" id="ARBA00022448"/>
    </source>
</evidence>
<dbReference type="InterPro" id="IPR029020">
    <property type="entry name" value="Ammonium/urea_transptr"/>
</dbReference>
<dbReference type="SUPFAM" id="SSF111352">
    <property type="entry name" value="Ammonium transporter"/>
    <property type="match status" value="1"/>
</dbReference>
<feature type="transmembrane region" description="Helical" evidence="8">
    <location>
        <begin position="336"/>
        <end position="358"/>
    </location>
</feature>
<evidence type="ECO:0000256" key="6">
    <source>
        <dbReference type="ARBA" id="ARBA00023136"/>
    </source>
</evidence>
<keyword evidence="6 8" id="KW-0472">Membrane</keyword>
<dbReference type="Proteomes" id="UP000561459">
    <property type="component" value="Unassembled WGS sequence"/>
</dbReference>
<keyword evidence="12" id="KW-1185">Reference proteome</keyword>
<comment type="subcellular location">
    <subcellularLocation>
        <location evidence="1">Membrane</location>
        <topology evidence="1">Multi-pass membrane protein</topology>
    </subcellularLocation>
</comment>
<dbReference type="AlphaFoldDB" id="A0A7W6BXF0"/>
<keyword evidence="7" id="KW-0924">Ammonia transport</keyword>
<dbReference type="EMBL" id="JACIDY010000002">
    <property type="protein sequence ID" value="MBB3939713.1"/>
    <property type="molecule type" value="Genomic_DNA"/>
</dbReference>
<feature type="transmembrane region" description="Helical" evidence="8">
    <location>
        <begin position="249"/>
        <end position="270"/>
    </location>
</feature>
<evidence type="ECO:0000256" key="4">
    <source>
        <dbReference type="ARBA" id="ARBA00022692"/>
    </source>
</evidence>
<evidence type="ECO:0000256" key="5">
    <source>
        <dbReference type="ARBA" id="ARBA00022989"/>
    </source>
</evidence>
<evidence type="ECO:0000256" key="1">
    <source>
        <dbReference type="ARBA" id="ARBA00004141"/>
    </source>
</evidence>
<feature type="transmembrane region" description="Helical" evidence="8">
    <location>
        <begin position="117"/>
        <end position="137"/>
    </location>
</feature>
<sequence>MMSSAILMVAVTPMVSQAQDLSAAPGESGDTAWLLAATVFLLLAGLPGVALFQAGRARTGAFVATMVQTATIAAAVSLAWVLVGYTLAFGTVTAGWLGSGNAWMLIQLSDLRDGLTVPESAFAFFQIACAIVCTALIPGAWSGRARFGWVILFTTLWSLIVLAPVVHWLWGGGWLAAASGTIDFAGGMALEVSAGTAALVTAILMGRGLDFDDPRNLRLSPITLAGAFLLWLGWLALCGGSIFAANDDAAAALVATHAAGCAGMLTRLLIDRLRRQPPHAESAALGLVAGLAAIAPAALTVSLGGAAAIGAIGAALAVGSAALIRRIGIDDRLSVFSLFAVPGAAGSVLVAIFMAPALGGTGYDDTMNPVAQLVAQVIGVAVVMTWSAIGSTIIALAASLAFPMRVSESSEEAGLDAAIHGEA</sequence>
<keyword evidence="4 8" id="KW-0812">Transmembrane</keyword>
<dbReference type="PANTHER" id="PTHR43029">
    <property type="entry name" value="AMMONIUM TRANSPORTER MEP2"/>
    <property type="match status" value="1"/>
</dbReference>
<gene>
    <name evidence="11" type="ORF">GGR39_001353</name>
</gene>